<comment type="caution">
    <text evidence="2">The sequence shown here is derived from an EMBL/GenBank/DDBJ whole genome shotgun (WGS) entry which is preliminary data.</text>
</comment>
<dbReference type="RefSeq" id="WP_139986477.1">
    <property type="nucleotide sequence ID" value="NZ_VENP01000016.1"/>
</dbReference>
<dbReference type="Proteomes" id="UP000313849">
    <property type="component" value="Unassembled WGS sequence"/>
</dbReference>
<name>A0A5C5BCR9_9MICO</name>
<keyword evidence="1" id="KW-1133">Transmembrane helix</keyword>
<reference evidence="2 3" key="1">
    <citation type="submission" date="2019-06" db="EMBL/GenBank/DDBJ databases">
        <title>Draft genome sequence of Miniimonas arenae KCTC 19750T isolated from sea sand.</title>
        <authorList>
            <person name="Park S.-J."/>
        </authorList>
    </citation>
    <scope>NUCLEOTIDE SEQUENCE [LARGE SCALE GENOMIC DNA]</scope>
    <source>
        <strain evidence="2 3">KCTC 19750</strain>
    </source>
</reference>
<keyword evidence="3" id="KW-1185">Reference proteome</keyword>
<evidence type="ECO:0000313" key="2">
    <source>
        <dbReference type="EMBL" id="TNU75085.1"/>
    </source>
</evidence>
<keyword evidence="1" id="KW-0812">Transmembrane</keyword>
<sequence>MRSADLTSQCGGATSQSVGIWRQTSAFGFTAAPSAALAAVALAAVGHLLATPVLAVGLLLPVLWEVSCGRRVRGRR</sequence>
<dbReference type="AlphaFoldDB" id="A0A5C5BCR9"/>
<gene>
    <name evidence="2" type="ORF">FH969_05960</name>
</gene>
<feature type="transmembrane region" description="Helical" evidence="1">
    <location>
        <begin position="35"/>
        <end position="66"/>
    </location>
</feature>
<accession>A0A5C5BCR9</accession>
<protein>
    <submittedName>
        <fullName evidence="2">Uncharacterized protein</fullName>
    </submittedName>
</protein>
<proteinExistence type="predicted"/>
<evidence type="ECO:0000256" key="1">
    <source>
        <dbReference type="SAM" id="Phobius"/>
    </source>
</evidence>
<keyword evidence="1" id="KW-0472">Membrane</keyword>
<evidence type="ECO:0000313" key="3">
    <source>
        <dbReference type="Proteomes" id="UP000313849"/>
    </source>
</evidence>
<organism evidence="2 3">
    <name type="scientific">Miniimonas arenae</name>
    <dbReference type="NCBI Taxonomy" id="676201"/>
    <lineage>
        <taxon>Bacteria</taxon>
        <taxon>Bacillati</taxon>
        <taxon>Actinomycetota</taxon>
        <taxon>Actinomycetes</taxon>
        <taxon>Micrococcales</taxon>
        <taxon>Beutenbergiaceae</taxon>
        <taxon>Miniimonas</taxon>
    </lineage>
</organism>
<dbReference type="EMBL" id="VENP01000016">
    <property type="protein sequence ID" value="TNU75085.1"/>
    <property type="molecule type" value="Genomic_DNA"/>
</dbReference>